<dbReference type="EMBL" id="FZNQ01000001">
    <property type="protein sequence ID" value="SNR26323.1"/>
    <property type="molecule type" value="Genomic_DNA"/>
</dbReference>
<dbReference type="Proteomes" id="UP000198397">
    <property type="component" value="Unassembled WGS sequence"/>
</dbReference>
<dbReference type="InterPro" id="IPR027417">
    <property type="entry name" value="P-loop_NTPase"/>
</dbReference>
<feature type="domain" description="ABC transporter" evidence="6">
    <location>
        <begin position="19"/>
        <end position="236"/>
    </location>
</feature>
<dbReference type="SUPFAM" id="SSF52540">
    <property type="entry name" value="P-loop containing nucleoside triphosphate hydrolases"/>
    <property type="match status" value="1"/>
</dbReference>
<dbReference type="Pfam" id="PF00005">
    <property type="entry name" value="ABC_tran"/>
    <property type="match status" value="1"/>
</dbReference>
<evidence type="ECO:0000256" key="5">
    <source>
        <dbReference type="SAM" id="MobiDB-lite"/>
    </source>
</evidence>
<gene>
    <name evidence="7" type="ORF">SAMN06264855_101472</name>
</gene>
<organism evidence="7 8">
    <name type="scientific">Halorubrum vacuolatum</name>
    <name type="common">Natronobacterium vacuolatum</name>
    <dbReference type="NCBI Taxonomy" id="63740"/>
    <lineage>
        <taxon>Archaea</taxon>
        <taxon>Methanobacteriati</taxon>
        <taxon>Methanobacteriota</taxon>
        <taxon>Stenosarchaea group</taxon>
        <taxon>Halobacteria</taxon>
        <taxon>Halobacteriales</taxon>
        <taxon>Haloferacaceae</taxon>
        <taxon>Halorubrum</taxon>
    </lineage>
</organism>
<dbReference type="PROSITE" id="PS00211">
    <property type="entry name" value="ABC_TRANSPORTER_1"/>
    <property type="match status" value="1"/>
</dbReference>
<dbReference type="GO" id="GO:0005524">
    <property type="term" value="F:ATP binding"/>
    <property type="evidence" value="ECO:0007669"/>
    <property type="project" value="UniProtKB-KW"/>
</dbReference>
<proteinExistence type="inferred from homology"/>
<keyword evidence="3" id="KW-0547">Nucleotide-binding</keyword>
<reference evidence="7 8" key="1">
    <citation type="submission" date="2017-06" db="EMBL/GenBank/DDBJ databases">
        <authorList>
            <person name="Kim H.J."/>
            <person name="Triplett B.A."/>
        </authorList>
    </citation>
    <scope>NUCLEOTIDE SEQUENCE [LARGE SCALE GENOMIC DNA]</scope>
    <source>
        <strain evidence="7 8">DSM 8800</strain>
    </source>
</reference>
<sequence>MSQSPERMNDTETASEPLIEAHDVTRSYGGVAVLQDASVAFSPGLTVVIGPNGSGKSTLLGTLVGRIPPVSGEVRRHGPAVDGRVGYLPQDVPFRDTFTARETVAFYGRLIGAGNEVDDALAGVGLADAGDRRVDALSGGMRRLLGIAVATLGDPPVVVLDEPTSGLDPGMRERAFAAAGERAGEGTAVVVSTHDLELAGTYADHVVALHRGRVAAAGPIERLLADHGADDLTGVYRSIVGATPVREGPSSATDEGADADSPPADEDAEPEPTNGEDDTAVHVPGVSDR</sequence>
<keyword evidence="8" id="KW-1185">Reference proteome</keyword>
<comment type="similarity">
    <text evidence="1">Belongs to the ABC transporter superfamily.</text>
</comment>
<evidence type="ECO:0000256" key="4">
    <source>
        <dbReference type="ARBA" id="ARBA00022840"/>
    </source>
</evidence>
<dbReference type="InterPro" id="IPR003439">
    <property type="entry name" value="ABC_transporter-like_ATP-bd"/>
</dbReference>
<dbReference type="InterPro" id="IPR003593">
    <property type="entry name" value="AAA+_ATPase"/>
</dbReference>
<dbReference type="PANTHER" id="PTHR43335">
    <property type="entry name" value="ABC TRANSPORTER, ATP-BINDING PROTEIN"/>
    <property type="match status" value="1"/>
</dbReference>
<name>A0A238UYA4_HALVU</name>
<dbReference type="PROSITE" id="PS50893">
    <property type="entry name" value="ABC_TRANSPORTER_2"/>
    <property type="match status" value="1"/>
</dbReference>
<dbReference type="InterPro" id="IPR017871">
    <property type="entry name" value="ABC_transporter-like_CS"/>
</dbReference>
<keyword evidence="2" id="KW-0813">Transport</keyword>
<dbReference type="AlphaFoldDB" id="A0A238UYA4"/>
<dbReference type="SMART" id="SM00382">
    <property type="entry name" value="AAA"/>
    <property type="match status" value="1"/>
</dbReference>
<evidence type="ECO:0000313" key="7">
    <source>
        <dbReference type="EMBL" id="SNR26323.1"/>
    </source>
</evidence>
<evidence type="ECO:0000313" key="8">
    <source>
        <dbReference type="Proteomes" id="UP000198397"/>
    </source>
</evidence>
<accession>A0A238UYA4</accession>
<keyword evidence="4" id="KW-0067">ATP-binding</keyword>
<dbReference type="GO" id="GO:0016887">
    <property type="term" value="F:ATP hydrolysis activity"/>
    <property type="evidence" value="ECO:0007669"/>
    <property type="project" value="InterPro"/>
</dbReference>
<evidence type="ECO:0000256" key="1">
    <source>
        <dbReference type="ARBA" id="ARBA00005417"/>
    </source>
</evidence>
<protein>
    <submittedName>
        <fullName evidence="7">ABC-type multidrug transport system, ATPase component</fullName>
    </submittedName>
</protein>
<feature type="compositionally biased region" description="Acidic residues" evidence="5">
    <location>
        <begin position="255"/>
        <end position="278"/>
    </location>
</feature>
<feature type="region of interest" description="Disordered" evidence="5">
    <location>
        <begin position="243"/>
        <end position="289"/>
    </location>
</feature>
<evidence type="ECO:0000256" key="2">
    <source>
        <dbReference type="ARBA" id="ARBA00022448"/>
    </source>
</evidence>
<evidence type="ECO:0000259" key="6">
    <source>
        <dbReference type="PROSITE" id="PS50893"/>
    </source>
</evidence>
<evidence type="ECO:0000256" key="3">
    <source>
        <dbReference type="ARBA" id="ARBA00022741"/>
    </source>
</evidence>
<dbReference type="Gene3D" id="3.40.50.300">
    <property type="entry name" value="P-loop containing nucleotide triphosphate hydrolases"/>
    <property type="match status" value="1"/>
</dbReference>